<name>A0ABR2JRW2_9EUKA</name>
<proteinExistence type="predicted"/>
<evidence type="ECO:0000313" key="3">
    <source>
        <dbReference type="Proteomes" id="UP001470230"/>
    </source>
</evidence>
<evidence type="ECO:0008006" key="4">
    <source>
        <dbReference type="Google" id="ProtNLM"/>
    </source>
</evidence>
<evidence type="ECO:0000256" key="1">
    <source>
        <dbReference type="SAM" id="MobiDB-lite"/>
    </source>
</evidence>
<dbReference type="Proteomes" id="UP001470230">
    <property type="component" value="Unassembled WGS sequence"/>
</dbReference>
<dbReference type="EMBL" id="JAPFFF010000010">
    <property type="protein sequence ID" value="KAK8880937.1"/>
    <property type="molecule type" value="Genomic_DNA"/>
</dbReference>
<comment type="caution">
    <text evidence="2">The sequence shown here is derived from an EMBL/GenBank/DDBJ whole genome shotgun (WGS) entry which is preliminary data.</text>
</comment>
<sequence>MKSILNLESLNQTITYPQLEKTIVHLYERFKNNQDGRIYVKCIDTIYNDEGVLCNCNMEPKREDHYKTWLKSNIHICKPGEPTRQKSIIEMISNIDQVTENLLYEKMAEFTGQKNLSLDILSSEEFYELACLFVAYGLSYNRVVNPIGKAKIIFKRLHRNKLRSILVKSAYKKHREIMKNFSNEQYCCLALDEGTTSSNQILHFVLECPLTTLPSYTCHTIRMKGQKAPDYSQTIQKGLHFLNLAHVKIGSVVCDGGTAQKKAFSYKWSGSIRNLGIPEYKNIIFIPCLCHRISNAYKSKAEKNRNLKKIVEQLHDISKMCRERSNDINALCPAHIDTRWLYDYNILKFIIKHKNDIIKFVQNFPEEEFQHLIKVLTIFKYLILKFETPKTCFSSAFIIIERAINALFELSNDYSNPYAKCLAKSLQDYTLHSEEGGIWALGYCLTPKGRLDFHNRNQTRQNPLPKDCIKYFHFENNEDDDTDDDVSEILMPENEEVLMTLDGKEYSPLDDTLNNETETQTSNTNDDKSEEEAEAEEYLDDETAIVDVFPTQKQNIDQRDQLANDNSFINYFQKAKSMLFNLLRLRNRIKNEFLIEDLITNFNIFVDTSNDIFKFLTTSPYSYSWVQIKSTIRGWEDIADIALRIQNSGTSEASCERSIKKQRLIHSKRRLKSKKDLLDARMIHSSI</sequence>
<evidence type="ECO:0000313" key="2">
    <source>
        <dbReference type="EMBL" id="KAK8880937.1"/>
    </source>
</evidence>
<dbReference type="InterPro" id="IPR012337">
    <property type="entry name" value="RNaseH-like_sf"/>
</dbReference>
<reference evidence="2 3" key="1">
    <citation type="submission" date="2024-04" db="EMBL/GenBank/DDBJ databases">
        <title>Tritrichomonas musculus Genome.</title>
        <authorList>
            <person name="Alves-Ferreira E."/>
            <person name="Grigg M."/>
            <person name="Lorenzi H."/>
            <person name="Galac M."/>
        </authorList>
    </citation>
    <scope>NUCLEOTIDE SEQUENCE [LARGE SCALE GENOMIC DNA]</scope>
    <source>
        <strain evidence="2 3">EAF2021</strain>
    </source>
</reference>
<feature type="region of interest" description="Disordered" evidence="1">
    <location>
        <begin position="505"/>
        <end position="537"/>
    </location>
</feature>
<feature type="compositionally biased region" description="Low complexity" evidence="1">
    <location>
        <begin position="512"/>
        <end position="524"/>
    </location>
</feature>
<organism evidence="2 3">
    <name type="scientific">Tritrichomonas musculus</name>
    <dbReference type="NCBI Taxonomy" id="1915356"/>
    <lineage>
        <taxon>Eukaryota</taxon>
        <taxon>Metamonada</taxon>
        <taxon>Parabasalia</taxon>
        <taxon>Tritrichomonadida</taxon>
        <taxon>Tritrichomonadidae</taxon>
        <taxon>Tritrichomonas</taxon>
    </lineage>
</organism>
<dbReference type="SUPFAM" id="SSF53098">
    <property type="entry name" value="Ribonuclease H-like"/>
    <property type="match status" value="1"/>
</dbReference>
<protein>
    <recommendedName>
        <fullName evidence="4">DUF4371 domain-containing protein</fullName>
    </recommendedName>
</protein>
<accession>A0ABR2JRW2</accession>
<feature type="compositionally biased region" description="Acidic residues" evidence="1">
    <location>
        <begin position="528"/>
        <end position="537"/>
    </location>
</feature>
<keyword evidence="3" id="KW-1185">Reference proteome</keyword>
<gene>
    <name evidence="2" type="ORF">M9Y10_003643</name>
</gene>